<reference evidence="10 11" key="1">
    <citation type="journal article" date="2024" name="Nat. Commun.">
        <title>Phylogenomics reveals the evolutionary origins of lichenization in chlorophyte algae.</title>
        <authorList>
            <person name="Puginier C."/>
            <person name="Libourel C."/>
            <person name="Otte J."/>
            <person name="Skaloud P."/>
            <person name="Haon M."/>
            <person name="Grisel S."/>
            <person name="Petersen M."/>
            <person name="Berrin J.G."/>
            <person name="Delaux P.M."/>
            <person name="Dal Grande F."/>
            <person name="Keller J."/>
        </authorList>
    </citation>
    <scope>NUCLEOTIDE SEQUENCE [LARGE SCALE GENOMIC DNA]</scope>
    <source>
        <strain evidence="10 11">SAG 2043</strain>
    </source>
</reference>
<dbReference type="InterPro" id="IPR027268">
    <property type="entry name" value="Peptidase_M4/M1_CTD_sf"/>
</dbReference>
<dbReference type="InterPro" id="IPR042097">
    <property type="entry name" value="Aminopeptidase_N-like_N_sf"/>
</dbReference>
<dbReference type="Gene3D" id="1.10.390.10">
    <property type="entry name" value="Neutral Protease Domain 2"/>
    <property type="match status" value="1"/>
</dbReference>
<evidence type="ECO:0000313" key="11">
    <source>
        <dbReference type="Proteomes" id="UP001489004"/>
    </source>
</evidence>
<protein>
    <recommendedName>
        <fullName evidence="3">Transcription initiation factor TFIID subunit 2</fullName>
    </recommendedName>
</protein>
<proteinExistence type="inferred from homology"/>
<feature type="region of interest" description="Disordered" evidence="7">
    <location>
        <begin position="897"/>
        <end position="1122"/>
    </location>
</feature>
<evidence type="ECO:0000256" key="6">
    <source>
        <dbReference type="ARBA" id="ARBA00023242"/>
    </source>
</evidence>
<dbReference type="Pfam" id="PF25316">
    <property type="entry name" value="TAF2_3rd"/>
    <property type="match status" value="1"/>
</dbReference>
<comment type="similarity">
    <text evidence="2">Belongs to the TAF2 family.</text>
</comment>
<dbReference type="GO" id="GO:0003682">
    <property type="term" value="F:chromatin binding"/>
    <property type="evidence" value="ECO:0007669"/>
    <property type="project" value="TreeGrafter"/>
</dbReference>
<dbReference type="PANTHER" id="PTHR15137:SF9">
    <property type="entry name" value="TRANSCRIPTION INITIATION FACTOR TFIID SUBUNIT 2"/>
    <property type="match status" value="1"/>
</dbReference>
<evidence type="ECO:0000259" key="9">
    <source>
        <dbReference type="Pfam" id="PF25577"/>
    </source>
</evidence>
<evidence type="ECO:0000259" key="8">
    <source>
        <dbReference type="Pfam" id="PF25316"/>
    </source>
</evidence>
<feature type="domain" description="Transcription initiation factor TFIID subunit 2 TPR repeats" evidence="9">
    <location>
        <begin position="562"/>
        <end position="843"/>
    </location>
</feature>
<feature type="domain" description="Transcription initiation factor TFIID subunit 2 Ig-like" evidence="8">
    <location>
        <begin position="432"/>
        <end position="560"/>
    </location>
</feature>
<dbReference type="GO" id="GO:0006367">
    <property type="term" value="P:transcription initiation at RNA polymerase II promoter"/>
    <property type="evidence" value="ECO:0007669"/>
    <property type="project" value="TreeGrafter"/>
</dbReference>
<evidence type="ECO:0000256" key="4">
    <source>
        <dbReference type="ARBA" id="ARBA00023015"/>
    </source>
</evidence>
<dbReference type="GO" id="GO:0016251">
    <property type="term" value="F:RNA polymerase II general transcription initiation factor activity"/>
    <property type="evidence" value="ECO:0007669"/>
    <property type="project" value="TreeGrafter"/>
</dbReference>
<dbReference type="InterPro" id="IPR037813">
    <property type="entry name" value="TAF2"/>
</dbReference>
<sequence length="1305" mass="141203">MNTTLPRVLHQSLSLTVDTNKQLLRGHTELKLSCSAHVRNIGVHAYKLNVTAVTVNGEEASYGLRPYVGEELPESIQKGPYESAQQAAANVADHTYFQYEGMLQKEAEPELVIQLPASMQSAHSAATQGGLLILGGAQRELLVRIQYDVAQPQSGMHFAGEYAHTDNQVRRARAWLPCVDTPTHACPFDLHLTVGAHQIFSLYETFLGEKFPYGMLQQAFIPAEAASNPSQVAAGMHLFSTDLLFNERCIEQAIESRCAIAKALARQWFGVFIRPKTAGDAWLLEGLAGYLADQYVRRFMGRNEWLYRKHKERKAIFLADDGSAPHLFLKGLDIYHWGLLYGTERLDPSGLRAWKATAVMNMLAVRAGEDNLRKVMRNIMSAACKQSPTGDGQTDGNARLISTREFLHNVGKQGGCRKEVGAFGERWIVGRGCPRITAAFAYNKRANLLEVAARQEGSLAARKTTEKANTAALREGSSIGLIKLAVRETDGLAEHTIQIGTQRYSLAEEIKVTSKPGARKMKKRGGQEEDLPEEASRTPILWVRLDPSGETLADIHMYQPEFMWAAQLGMSRDVVAQSLAIRGLAEMRPASPGVLNILRSCLENDMVYCRIRIEAAMALAHSRGDGHRSQGLDHLIAYFRQRCFDPEVQQIRPNRFEDLAEHFVSQALPVAISLARHPSGHSPPEAVDLLVDVAKYEDNRGNIYDDSNFLAAIVQALGNLRPSSREALMRIVKQLDRLLAREQVLPSFHSVVASAVLSALTQLATSATAHGARELVPGLMRLFTQFTLPSVHHSLRRTAYRCCVQLTASTAGLDAAVQLANDAVAAEPLPAVRSAILEDLLQVQLTLTISPALTSNASAEVSMATLVQLQQRLTAHDDPRLRHRAFMVLQRLAGAPPTLFREKEDEEPSMAGPSMSLDTRQRGRPEASAPALSMDSERVVLRLKPGKTGTQMSPSPHKGRASEGGSDERTVAGGEVRSPLQPTPPARVVQRTDSPTRLKIRTTPESGPSGAAKPIIARFSLKPSGSLSGGLPPAGAAPSLSAGTPAAGAVQRSSDGARTQSPGQAATYKTQSAGEAAPEAAVDQLPAPVQPGPSVAHRSHVQELGRQPLADQPAAAETPRLGRIVLKHGQGFAGSPAVPAAAVGPASAAGVQAGPSVKAEGQPQAKPEVDASGSVFTFGTGSVPAGIPAGPPFTMGQPEQKAARHNPKATSRKSKMPPVAQHPQQAQRQPGPTFSVGAVSGSDSGKRKREMTADQLTEYKRAKKEGKDKRKQEETEEEKAERRRLKKAKKDRKGRERSGSAIEQI</sequence>
<feature type="compositionally biased region" description="Basic residues" evidence="7">
    <location>
        <begin position="1282"/>
        <end position="1292"/>
    </location>
</feature>
<evidence type="ECO:0000313" key="10">
    <source>
        <dbReference type="EMBL" id="KAK9806814.1"/>
    </source>
</evidence>
<dbReference type="Gene3D" id="2.60.40.1730">
    <property type="entry name" value="tricorn interacting facor f3 domain"/>
    <property type="match status" value="1"/>
</dbReference>
<dbReference type="EMBL" id="JALJOR010000013">
    <property type="protein sequence ID" value="KAK9806814.1"/>
    <property type="molecule type" value="Genomic_DNA"/>
</dbReference>
<dbReference type="Gene3D" id="1.25.10.10">
    <property type="entry name" value="Leucine-rich Repeat Variant"/>
    <property type="match status" value="1"/>
</dbReference>
<keyword evidence="5" id="KW-0804">Transcription</keyword>
<evidence type="ECO:0000256" key="3">
    <source>
        <dbReference type="ARBA" id="ARBA00017363"/>
    </source>
</evidence>
<comment type="caution">
    <text evidence="10">The sequence shown here is derived from an EMBL/GenBank/DDBJ whole genome shotgun (WGS) entry which is preliminary data.</text>
</comment>
<evidence type="ECO:0000256" key="5">
    <source>
        <dbReference type="ARBA" id="ARBA00023163"/>
    </source>
</evidence>
<comment type="subcellular location">
    <subcellularLocation>
        <location evidence="1">Nucleus</location>
    </subcellularLocation>
</comment>
<dbReference type="InterPro" id="IPR011989">
    <property type="entry name" value="ARM-like"/>
</dbReference>
<dbReference type="Pfam" id="PF25577">
    <property type="entry name" value="TPR_TAF2_C"/>
    <property type="match status" value="1"/>
</dbReference>
<feature type="compositionally biased region" description="Basic residues" evidence="7">
    <location>
        <begin position="1203"/>
        <end position="1215"/>
    </location>
</feature>
<name>A0AAW1PAS4_9CHLO</name>
<keyword evidence="11" id="KW-1185">Reference proteome</keyword>
<dbReference type="Proteomes" id="UP001489004">
    <property type="component" value="Unassembled WGS sequence"/>
</dbReference>
<dbReference type="SUPFAM" id="SSF63737">
    <property type="entry name" value="Leukotriene A4 hydrolase N-terminal domain"/>
    <property type="match status" value="1"/>
</dbReference>
<feature type="region of interest" description="Disordered" evidence="7">
    <location>
        <begin position="1136"/>
        <end position="1305"/>
    </location>
</feature>
<feature type="compositionally biased region" description="Low complexity" evidence="7">
    <location>
        <begin position="1020"/>
        <end position="1049"/>
    </location>
</feature>
<dbReference type="GO" id="GO:0000976">
    <property type="term" value="F:transcription cis-regulatory region binding"/>
    <property type="evidence" value="ECO:0007669"/>
    <property type="project" value="TreeGrafter"/>
</dbReference>
<evidence type="ECO:0000256" key="1">
    <source>
        <dbReference type="ARBA" id="ARBA00004123"/>
    </source>
</evidence>
<feature type="compositionally biased region" description="Low complexity" evidence="7">
    <location>
        <begin position="1136"/>
        <end position="1157"/>
    </location>
</feature>
<feature type="compositionally biased region" description="Polar residues" evidence="7">
    <location>
        <begin position="1051"/>
        <end position="1073"/>
    </location>
</feature>
<dbReference type="PANTHER" id="PTHR15137">
    <property type="entry name" value="TRANSCRIPTION INITIATION FACTOR TFIID"/>
    <property type="match status" value="1"/>
</dbReference>
<dbReference type="InterPro" id="IPR016024">
    <property type="entry name" value="ARM-type_fold"/>
</dbReference>
<dbReference type="SUPFAM" id="SSF55486">
    <property type="entry name" value="Metalloproteases ('zincins'), catalytic domain"/>
    <property type="match status" value="1"/>
</dbReference>
<dbReference type="InterPro" id="IPR057345">
    <property type="entry name" value="Ig-like_TAF2"/>
</dbReference>
<organism evidence="10 11">
    <name type="scientific">[Myrmecia] bisecta</name>
    <dbReference type="NCBI Taxonomy" id="41462"/>
    <lineage>
        <taxon>Eukaryota</taxon>
        <taxon>Viridiplantae</taxon>
        <taxon>Chlorophyta</taxon>
        <taxon>core chlorophytes</taxon>
        <taxon>Trebouxiophyceae</taxon>
        <taxon>Trebouxiales</taxon>
        <taxon>Trebouxiaceae</taxon>
        <taxon>Myrmecia</taxon>
    </lineage>
</organism>
<dbReference type="SUPFAM" id="SSF48371">
    <property type="entry name" value="ARM repeat"/>
    <property type="match status" value="1"/>
</dbReference>
<keyword evidence="4" id="KW-0805">Transcription regulation</keyword>
<dbReference type="InterPro" id="IPR057991">
    <property type="entry name" value="TPR_TAF2_C"/>
</dbReference>
<gene>
    <name evidence="10" type="ORF">WJX72_003626</name>
</gene>
<accession>A0AAW1PAS4</accession>
<dbReference type="GO" id="GO:0005669">
    <property type="term" value="C:transcription factor TFIID complex"/>
    <property type="evidence" value="ECO:0007669"/>
    <property type="project" value="InterPro"/>
</dbReference>
<evidence type="ECO:0000256" key="2">
    <source>
        <dbReference type="ARBA" id="ARBA00010937"/>
    </source>
</evidence>
<feature type="compositionally biased region" description="Polar residues" evidence="7">
    <location>
        <begin position="1222"/>
        <end position="1232"/>
    </location>
</feature>
<evidence type="ECO:0000256" key="7">
    <source>
        <dbReference type="SAM" id="MobiDB-lite"/>
    </source>
</evidence>
<feature type="compositionally biased region" description="Basic and acidic residues" evidence="7">
    <location>
        <begin position="1257"/>
        <end position="1273"/>
    </location>
</feature>
<keyword evidence="6" id="KW-0539">Nucleus</keyword>